<name>B2FDR5_9BACT</name>
<dbReference type="InterPro" id="IPR036136">
    <property type="entry name" value="Nit/Sulf_reduc_fer-like_dom_sf"/>
</dbReference>
<protein>
    <submittedName>
        <fullName evidence="2">Dissimilatory sulfite reductase alpha subunit</fullName>
    </submittedName>
</protein>
<dbReference type="GO" id="GO:0016491">
    <property type="term" value="F:oxidoreductase activity"/>
    <property type="evidence" value="ECO:0007669"/>
    <property type="project" value="InterPro"/>
</dbReference>
<reference evidence="2" key="1">
    <citation type="submission" date="2007-04" db="EMBL/GenBank/DDBJ databases">
        <title>Microbial response to substrate addition during anaerobic degradation of organic carbon in sediment from the Namibian shelf.</title>
        <authorList>
            <person name="Julies E."/>
            <person name="Leloup J."/>
            <person name="Kohls K."/>
            <person name="Bruchert V."/>
        </authorList>
    </citation>
    <scope>NUCLEOTIDE SEQUENCE</scope>
    <source>
        <strain evidence="2">DSR-DGGE-lam8</strain>
    </source>
</reference>
<proteinExistence type="predicted"/>
<dbReference type="EMBL" id="AM697661">
    <property type="protein sequence ID" value="CAM91317.1"/>
    <property type="molecule type" value="Genomic_DNA"/>
</dbReference>
<dbReference type="SUPFAM" id="SSF55124">
    <property type="entry name" value="Nitrite/Sulfite reductase N-terminal domain-like"/>
    <property type="match status" value="1"/>
</dbReference>
<dbReference type="AlphaFoldDB" id="B2FDR5"/>
<feature type="region of interest" description="Disordered" evidence="1">
    <location>
        <begin position="108"/>
        <end position="133"/>
    </location>
</feature>
<feature type="compositionally biased region" description="Basic and acidic residues" evidence="1">
    <location>
        <begin position="120"/>
        <end position="133"/>
    </location>
</feature>
<feature type="non-terminal residue" evidence="2">
    <location>
        <position position="1"/>
    </location>
</feature>
<sequence>ARQIRNGGGVVGRYCDFPEDFPQLHNFYHACQPARSGEIPHHQISEKSVGSVGEHGSGMTNMHGSTGDIIFLGTTTEGGEEVFLEFDQNINKDFGGFRFKGATPSCCGKPLEKTSISPPEIREPREFEYTNNS</sequence>
<evidence type="ECO:0000256" key="1">
    <source>
        <dbReference type="SAM" id="MobiDB-lite"/>
    </source>
</evidence>
<feature type="non-terminal residue" evidence="2">
    <location>
        <position position="133"/>
    </location>
</feature>
<dbReference type="Gene3D" id="3.30.70.2500">
    <property type="match status" value="1"/>
</dbReference>
<organism evidence="2">
    <name type="scientific">uncultured sulfate-reducing bacterium</name>
    <dbReference type="NCBI Taxonomy" id="153939"/>
    <lineage>
        <taxon>Bacteria</taxon>
        <taxon>environmental samples</taxon>
    </lineage>
</organism>
<feature type="region of interest" description="Disordered" evidence="1">
    <location>
        <begin position="44"/>
        <end position="64"/>
    </location>
</feature>
<gene>
    <name evidence="2" type="primary">dsrA</name>
</gene>
<evidence type="ECO:0000313" key="2">
    <source>
        <dbReference type="EMBL" id="CAM91317.1"/>
    </source>
</evidence>
<accession>B2FDR5</accession>